<dbReference type="Proteomes" id="UP000232710">
    <property type="component" value="Segment"/>
</dbReference>
<proteinExistence type="predicted"/>
<evidence type="ECO:0000313" key="3">
    <source>
        <dbReference type="Proteomes" id="UP000232710"/>
    </source>
</evidence>
<dbReference type="Pfam" id="PF19208">
    <property type="entry name" value="DUF5880"/>
    <property type="match status" value="1"/>
</dbReference>
<sequence length="108" mass="12358">MTFAVLIHETNGHIEQIELDIAPHKNEIFTIIGGTQTFIGQWPDIDVVILKAESSTSSTNENKLPKPFEIEEVNGKILLVRMDENSEHQDFTLDEYKLFSGWDERVTI</sequence>
<organism evidence="2 3">
    <name type="scientific">Micromonas pusilla virus SP1</name>
    <name type="common">MpV-SP1</name>
    <dbReference type="NCBI Taxonomy" id="373996"/>
    <lineage>
        <taxon>Viruses</taxon>
        <taxon>Varidnaviria</taxon>
        <taxon>Bamfordvirae</taxon>
        <taxon>Nucleocytoviricota</taxon>
        <taxon>Megaviricetes</taxon>
        <taxon>Algavirales</taxon>
        <taxon>Phycodnaviridae</taxon>
        <taxon>Prasinovirus</taxon>
        <taxon>Prasinovirus micromonas</taxon>
    </lineage>
</organism>
<reference evidence="2 3" key="1">
    <citation type="submission" date="2010-12" db="EMBL/GenBank/DDBJ databases">
        <title>The Genome Sequence of Micromonas pusilla virus SP1.</title>
        <authorList>
            <consortium name="The Broad Institute Genome Sequencing Platform"/>
            <person name="Henn M.R."/>
            <person name="Suttle C."/>
            <person name="Winget D."/>
            <person name="Chan A."/>
            <person name="Levin J."/>
            <person name="Malboeuf C."/>
            <person name="Casali M."/>
            <person name="Russ C."/>
            <person name="Lennon N."/>
            <person name="Chapman S.B."/>
            <person name="Erlich R."/>
            <person name="Young S.K."/>
            <person name="Yandava C."/>
            <person name="Zeng Q."/>
            <person name="Alvarado L."/>
            <person name="Anderson S."/>
            <person name="Berlin A."/>
            <person name="Chen Z."/>
            <person name="Freedman E."/>
            <person name="Gellesch M."/>
            <person name="Goldberg J."/>
            <person name="Green L."/>
            <person name="Griggs A."/>
            <person name="Gujja S."/>
            <person name="Heilman E.R."/>
            <person name="Heiman D."/>
            <person name="Hollinger A."/>
            <person name="Howarth C."/>
            <person name="Larson L."/>
            <person name="Mehta T."/>
            <person name="Pearson M."/>
            <person name="Roberts A."/>
            <person name="Ryan E."/>
            <person name="Saif S."/>
            <person name="Shea T."/>
            <person name="Shenoy N."/>
            <person name="Sisk P."/>
            <person name="Stolte C."/>
            <person name="Sykes S."/>
            <person name="White J."/>
            <person name="Haas B."/>
            <person name="Nusbaum C."/>
            <person name="Birren B."/>
        </authorList>
    </citation>
    <scope>NUCLEOTIDE SEQUENCE [LARGE SCALE GENOMIC DNA]</scope>
    <source>
        <strain evidence="2 3">SP1</strain>
    </source>
</reference>
<dbReference type="EMBL" id="JF974320">
    <property type="protein sequence ID" value="AET85001.1"/>
    <property type="molecule type" value="Genomic_DNA"/>
</dbReference>
<evidence type="ECO:0000313" key="2">
    <source>
        <dbReference type="EMBL" id="AET85001.1"/>
    </source>
</evidence>
<organismHost>
    <name type="scientific">Micromonas pusilla</name>
    <name type="common">Picoplanktonic green alga</name>
    <name type="synonym">Chromulina pusilla</name>
    <dbReference type="NCBI Taxonomy" id="38833"/>
</organismHost>
<dbReference type="InterPro" id="IPR043653">
    <property type="entry name" value="DUF5880"/>
</dbReference>
<protein>
    <recommendedName>
        <fullName evidence="1">DUF5880 domain-containing protein</fullName>
    </recommendedName>
</protein>
<keyword evidence="3" id="KW-1185">Reference proteome</keyword>
<name>G9E5T2_MPSP1</name>
<evidence type="ECO:0000259" key="1">
    <source>
        <dbReference type="Pfam" id="PF19208"/>
    </source>
</evidence>
<feature type="domain" description="DUF5880" evidence="1">
    <location>
        <begin position="5"/>
        <end position="99"/>
    </location>
</feature>
<gene>
    <name evidence="2" type="ORF">MPXG_00203</name>
</gene>
<accession>G9E5T2</accession>